<feature type="active site" description="Tele-AMP-histidine intermediate" evidence="1">
    <location>
        <position position="99"/>
    </location>
</feature>
<evidence type="ECO:0000256" key="3">
    <source>
        <dbReference type="PROSITE-ProRule" id="PRU00464"/>
    </source>
</evidence>
<proteinExistence type="predicted"/>
<dbReference type="InterPro" id="IPR039384">
    <property type="entry name" value="HINT"/>
</dbReference>
<feature type="domain" description="HIT" evidence="4">
    <location>
        <begin position="5"/>
        <end position="112"/>
    </location>
</feature>
<name>A0A078M9U9_9BACL</name>
<dbReference type="PRINTS" id="PR00332">
    <property type="entry name" value="HISTRIAD"/>
</dbReference>
<dbReference type="PANTHER" id="PTHR46648">
    <property type="entry name" value="HIT FAMILY PROTEIN 1"/>
    <property type="match status" value="1"/>
</dbReference>
<evidence type="ECO:0000259" key="4">
    <source>
        <dbReference type="PROSITE" id="PS51084"/>
    </source>
</evidence>
<protein>
    <submittedName>
        <fullName evidence="5">HIT-like protein</fullName>
    </submittedName>
</protein>
<evidence type="ECO:0000256" key="1">
    <source>
        <dbReference type="PIRSR" id="PIRSR601310-1"/>
    </source>
</evidence>
<dbReference type="Gene3D" id="3.30.428.10">
    <property type="entry name" value="HIT-like"/>
    <property type="match status" value="1"/>
</dbReference>
<organism evidence="5">
    <name type="scientific">Metalysinibacillus saudimassiliensis</name>
    <dbReference type="NCBI Taxonomy" id="1461583"/>
    <lineage>
        <taxon>Bacteria</taxon>
        <taxon>Bacillati</taxon>
        <taxon>Bacillota</taxon>
        <taxon>Bacilli</taxon>
        <taxon>Bacillales</taxon>
        <taxon>Caryophanaceae</taxon>
        <taxon>Metalysinibacillus</taxon>
    </lineage>
</organism>
<accession>A0A078M9U9</accession>
<dbReference type="EMBL" id="LN483075">
    <property type="protein sequence ID" value="CEA03019.1"/>
    <property type="molecule type" value="Genomic_DNA"/>
</dbReference>
<dbReference type="SUPFAM" id="SSF54197">
    <property type="entry name" value="HIT-like"/>
    <property type="match status" value="1"/>
</dbReference>
<dbReference type="PROSITE" id="PS51084">
    <property type="entry name" value="HIT_2"/>
    <property type="match status" value="1"/>
</dbReference>
<dbReference type="PROSITE" id="PS00892">
    <property type="entry name" value="HIT_1"/>
    <property type="match status" value="1"/>
</dbReference>
<dbReference type="HOGENOM" id="CLU_056776_3_2_9"/>
<evidence type="ECO:0000313" key="5">
    <source>
        <dbReference type="EMBL" id="CEA03019.1"/>
    </source>
</evidence>
<dbReference type="InterPro" id="IPR001310">
    <property type="entry name" value="Histidine_triad_HIT"/>
</dbReference>
<dbReference type="GO" id="GO:0003824">
    <property type="term" value="F:catalytic activity"/>
    <property type="evidence" value="ECO:0007669"/>
    <property type="project" value="InterPro"/>
</dbReference>
<dbReference type="GO" id="GO:0009117">
    <property type="term" value="P:nucleotide metabolic process"/>
    <property type="evidence" value="ECO:0007669"/>
    <property type="project" value="TreeGrafter"/>
</dbReference>
<dbReference type="PANTHER" id="PTHR46648:SF1">
    <property type="entry name" value="ADENOSINE 5'-MONOPHOSPHORAMIDASE HNT1"/>
    <property type="match status" value="1"/>
</dbReference>
<dbReference type="PATRIC" id="fig|1461583.4.peg.1364"/>
<dbReference type="InterPro" id="IPR019808">
    <property type="entry name" value="Histidine_triad_CS"/>
</dbReference>
<dbReference type="AlphaFoldDB" id="A0A078M9U9"/>
<reference evidence="5" key="1">
    <citation type="submission" date="2014-07" db="EMBL/GenBank/DDBJ databases">
        <authorList>
            <person name="Urmite Genomes Urmite Genomes"/>
        </authorList>
    </citation>
    <scope>NUCLEOTIDE SEQUENCE</scope>
    <source>
        <strain evidence="5">13S34_air</strain>
    </source>
</reference>
<evidence type="ECO:0000256" key="2">
    <source>
        <dbReference type="PIRSR" id="PIRSR601310-3"/>
    </source>
</evidence>
<dbReference type="Pfam" id="PF01230">
    <property type="entry name" value="HIT"/>
    <property type="match status" value="1"/>
</dbReference>
<gene>
    <name evidence="5" type="ORF">BN1050_01407</name>
</gene>
<feature type="short sequence motif" description="Histidine triad motif" evidence="2 3">
    <location>
        <begin position="97"/>
        <end position="101"/>
    </location>
</feature>
<dbReference type="CDD" id="cd01277">
    <property type="entry name" value="HINT_subgroup"/>
    <property type="match status" value="1"/>
</dbReference>
<sequence length="138" mass="15280">MNDCIFCKIIDGTIPSIKVYEDEHVYAFMDITPLAKGHTLLIPKQHVKDLFEMPSELAGHLYSVAPSIANAIKTAFNPKGLNTLNNNGAAAYQSVFHYHLHFIPRYEEDGLTLVWEPIKPEMAEVQQAAAAIADALNA</sequence>
<dbReference type="InterPro" id="IPR011146">
    <property type="entry name" value="HIT-like"/>
</dbReference>
<dbReference type="InterPro" id="IPR036265">
    <property type="entry name" value="HIT-like_sf"/>
</dbReference>